<evidence type="ECO:0000256" key="2">
    <source>
        <dbReference type="ARBA" id="ARBA00012637"/>
    </source>
</evidence>
<feature type="domain" description="FAD/NAD(P)-binding" evidence="10">
    <location>
        <begin position="123"/>
        <end position="468"/>
    </location>
</feature>
<evidence type="ECO:0000256" key="6">
    <source>
        <dbReference type="ARBA" id="ARBA00023027"/>
    </source>
</evidence>
<keyword evidence="3" id="KW-0285">Flavoprotein</keyword>
<dbReference type="AlphaFoldDB" id="K0T443"/>
<name>K0T443_THAOC</name>
<dbReference type="eggNOG" id="KOG2495">
    <property type="taxonomic scope" value="Eukaryota"/>
</dbReference>
<dbReference type="EMBL" id="AGNL01004460">
    <property type="protein sequence ID" value="EJK73483.1"/>
    <property type="molecule type" value="Genomic_DNA"/>
</dbReference>
<dbReference type="Proteomes" id="UP000266841">
    <property type="component" value="Unassembled WGS sequence"/>
</dbReference>
<dbReference type="InterPro" id="IPR036188">
    <property type="entry name" value="FAD/NAD-bd_sf"/>
</dbReference>
<evidence type="ECO:0000256" key="1">
    <source>
        <dbReference type="ARBA" id="ARBA00005272"/>
    </source>
</evidence>
<keyword evidence="12" id="KW-1185">Reference proteome</keyword>
<comment type="caution">
    <text evidence="11">The sequence shown here is derived from an EMBL/GenBank/DDBJ whole genome shotgun (WGS) entry which is preliminary data.</text>
</comment>
<accession>K0T443</accession>
<protein>
    <recommendedName>
        <fullName evidence="2">NADH:ubiquinone reductase (non-electrogenic)</fullName>
        <ecNumber evidence="2">1.6.5.9</ecNumber>
    </recommendedName>
</protein>
<dbReference type="Gene3D" id="3.50.50.100">
    <property type="match status" value="1"/>
</dbReference>
<dbReference type="PRINTS" id="PR00411">
    <property type="entry name" value="PNDRDTASEI"/>
</dbReference>
<dbReference type="EC" id="1.6.5.9" evidence="2"/>
<dbReference type="PANTHER" id="PTHR43706">
    <property type="entry name" value="NADH DEHYDROGENASE"/>
    <property type="match status" value="1"/>
</dbReference>
<sequence>MLLRLLLPRPPPVPAPSPPGPGPGLEFLWVRVPNQPANENSHCSETRRTGGNESILNGNIPPLLIHKTPPQTTIVGLPKMANALKKLVPAIGVAAGGSWAAITSFNDDWDDYTPSSGNSKPEKIVILGSGWAALNALRKCAAPSKEIVVVSPRPHFLYTPLLASSSVGTITLRSATEPLRALVERAAGRATSATFVRADARDIDVEGKRVLATTDSRGMQLELSYDKLIVAVGSQPNTFGIPGVAEHGMFMKEAEDSTRLHSRLLSNLEKAAALSVEGDKYAKEIDRLLTVFVVGGGPTGVELSAELADFAHSDVAKIYGADISERIKIVLVEVMPRLLGPFDASLAEVARDHLVSKGVEVRTGTAVTHVEARDVTCQPSLPRGATPEQKKEAEANSQTEEMGCLVWAAGIGARPLVKKLAQKLGQSDMRGLKVDEDLRVLGTDGVYAIGDCALSGFPPTAQVAAQQGKHVGRAIRDGSDSKFVYHHAGSLCCLGSSNGIAQMVVPGGSGANNVWDLLGAPAVGKDGEQRSVTGLPAFALWRSLYFTKLLSTSSKMSLGGDWINAHIWGRDIQEPVLKRTATSKLPVESFGTSLQRNNTIRLVSKAETMATDPAEKKRKRFWLF</sequence>
<dbReference type="GO" id="GO:0050136">
    <property type="term" value="F:NADH dehydrogenase (quinone) (non-electrogenic) activity"/>
    <property type="evidence" value="ECO:0007669"/>
    <property type="project" value="UniProtKB-EC"/>
</dbReference>
<evidence type="ECO:0000256" key="4">
    <source>
        <dbReference type="ARBA" id="ARBA00022827"/>
    </source>
</evidence>
<keyword evidence="4" id="KW-0274">FAD</keyword>
<evidence type="ECO:0000256" key="5">
    <source>
        <dbReference type="ARBA" id="ARBA00023002"/>
    </source>
</evidence>
<evidence type="ECO:0000256" key="9">
    <source>
        <dbReference type="SAM" id="MobiDB-lite"/>
    </source>
</evidence>
<evidence type="ECO:0000313" key="11">
    <source>
        <dbReference type="EMBL" id="EJK73483.1"/>
    </source>
</evidence>
<dbReference type="PRINTS" id="PR00368">
    <property type="entry name" value="FADPNR"/>
</dbReference>
<comment type="catalytic activity">
    <reaction evidence="8">
        <text>a ubiquinone + NADH + H(+) = a ubiquinol + NAD(+)</text>
        <dbReference type="Rhea" id="RHEA:23152"/>
        <dbReference type="Rhea" id="RHEA-COMP:9565"/>
        <dbReference type="Rhea" id="RHEA-COMP:9566"/>
        <dbReference type="ChEBI" id="CHEBI:15378"/>
        <dbReference type="ChEBI" id="CHEBI:16389"/>
        <dbReference type="ChEBI" id="CHEBI:17976"/>
        <dbReference type="ChEBI" id="CHEBI:57540"/>
        <dbReference type="ChEBI" id="CHEBI:57945"/>
    </reaction>
</comment>
<evidence type="ECO:0000313" key="12">
    <source>
        <dbReference type="Proteomes" id="UP000266841"/>
    </source>
</evidence>
<dbReference type="Pfam" id="PF07992">
    <property type="entry name" value="Pyr_redox_2"/>
    <property type="match status" value="1"/>
</dbReference>
<dbReference type="SUPFAM" id="SSF51905">
    <property type="entry name" value="FAD/NAD(P)-binding domain"/>
    <property type="match status" value="1"/>
</dbReference>
<keyword evidence="6" id="KW-0520">NAD</keyword>
<feature type="region of interest" description="Disordered" evidence="9">
    <location>
        <begin position="378"/>
        <end position="397"/>
    </location>
</feature>
<dbReference type="InterPro" id="IPR023753">
    <property type="entry name" value="FAD/NAD-binding_dom"/>
</dbReference>
<dbReference type="InterPro" id="IPR045024">
    <property type="entry name" value="NDH-2"/>
</dbReference>
<evidence type="ECO:0000256" key="8">
    <source>
        <dbReference type="ARBA" id="ARBA00049010"/>
    </source>
</evidence>
<dbReference type="PANTHER" id="PTHR43706:SF47">
    <property type="entry name" value="EXTERNAL NADH-UBIQUINONE OXIDOREDUCTASE 1, MITOCHONDRIAL-RELATED"/>
    <property type="match status" value="1"/>
</dbReference>
<evidence type="ECO:0000259" key="10">
    <source>
        <dbReference type="Pfam" id="PF07992"/>
    </source>
</evidence>
<dbReference type="GO" id="GO:0005739">
    <property type="term" value="C:mitochondrion"/>
    <property type="evidence" value="ECO:0007669"/>
    <property type="project" value="TreeGrafter"/>
</dbReference>
<reference evidence="11 12" key="1">
    <citation type="journal article" date="2012" name="Genome Biol.">
        <title>Genome and low-iron response of an oceanic diatom adapted to chronic iron limitation.</title>
        <authorList>
            <person name="Lommer M."/>
            <person name="Specht M."/>
            <person name="Roy A.S."/>
            <person name="Kraemer L."/>
            <person name="Andreson R."/>
            <person name="Gutowska M.A."/>
            <person name="Wolf J."/>
            <person name="Bergner S.V."/>
            <person name="Schilhabel M.B."/>
            <person name="Klostermeier U.C."/>
            <person name="Beiko R.G."/>
            <person name="Rosenstiel P."/>
            <person name="Hippler M."/>
            <person name="Laroche J."/>
        </authorList>
    </citation>
    <scope>NUCLEOTIDE SEQUENCE [LARGE SCALE GENOMIC DNA]</scope>
    <source>
        <strain evidence="11 12">CCMP1005</strain>
    </source>
</reference>
<dbReference type="OrthoDB" id="3244603at2759"/>
<dbReference type="OMA" id="EPAEIKY"/>
<evidence type="ECO:0000256" key="7">
    <source>
        <dbReference type="ARBA" id="ARBA00047599"/>
    </source>
</evidence>
<organism evidence="11 12">
    <name type="scientific">Thalassiosira oceanica</name>
    <name type="common">Marine diatom</name>
    <dbReference type="NCBI Taxonomy" id="159749"/>
    <lineage>
        <taxon>Eukaryota</taxon>
        <taxon>Sar</taxon>
        <taxon>Stramenopiles</taxon>
        <taxon>Ochrophyta</taxon>
        <taxon>Bacillariophyta</taxon>
        <taxon>Coscinodiscophyceae</taxon>
        <taxon>Thalassiosirophycidae</taxon>
        <taxon>Thalassiosirales</taxon>
        <taxon>Thalassiosiraceae</taxon>
        <taxon>Thalassiosira</taxon>
    </lineage>
</organism>
<comment type="similarity">
    <text evidence="1">Belongs to the NADH dehydrogenase family.</text>
</comment>
<proteinExistence type="inferred from homology"/>
<gene>
    <name evidence="11" type="ORF">THAOC_04891</name>
</gene>
<evidence type="ECO:0000256" key="3">
    <source>
        <dbReference type="ARBA" id="ARBA00022630"/>
    </source>
</evidence>
<keyword evidence="5" id="KW-0560">Oxidoreductase</keyword>
<comment type="catalytic activity">
    <reaction evidence="7">
        <text>a quinone + NADH + H(+) = a quinol + NAD(+)</text>
        <dbReference type="Rhea" id="RHEA:46160"/>
        <dbReference type="ChEBI" id="CHEBI:15378"/>
        <dbReference type="ChEBI" id="CHEBI:24646"/>
        <dbReference type="ChEBI" id="CHEBI:57540"/>
        <dbReference type="ChEBI" id="CHEBI:57945"/>
        <dbReference type="ChEBI" id="CHEBI:132124"/>
        <dbReference type="EC" id="1.6.5.9"/>
    </reaction>
</comment>